<accession>A0ABX3P6X7</accession>
<name>A0ABX3P6X7_9BACT</name>
<dbReference type="Pfam" id="PF00534">
    <property type="entry name" value="Glycos_transf_1"/>
    <property type="match status" value="1"/>
</dbReference>
<evidence type="ECO:0000313" key="2">
    <source>
        <dbReference type="EMBL" id="OQP55315.1"/>
    </source>
</evidence>
<keyword evidence="3" id="KW-1185">Reference proteome</keyword>
<gene>
    <name evidence="2" type="ORF">A4D02_03125</name>
</gene>
<keyword evidence="2" id="KW-0808">Transferase</keyword>
<reference evidence="2 3" key="1">
    <citation type="submission" date="2016-04" db="EMBL/GenBank/DDBJ databases">
        <authorList>
            <person name="Chen L."/>
            <person name="Zhuang W."/>
            <person name="Wang G."/>
        </authorList>
    </citation>
    <scope>NUCLEOTIDE SEQUENCE [LARGE SCALE GENOMIC DNA]</scope>
    <source>
        <strain evidence="3">GR20</strain>
    </source>
</reference>
<dbReference type="GO" id="GO:0016740">
    <property type="term" value="F:transferase activity"/>
    <property type="evidence" value="ECO:0007669"/>
    <property type="project" value="UniProtKB-KW"/>
</dbReference>
<dbReference type="SUPFAM" id="SSF53756">
    <property type="entry name" value="UDP-Glycosyltransferase/glycogen phosphorylase"/>
    <property type="match status" value="1"/>
</dbReference>
<sequence length="381" mass="43603">MKKLAVVTTHPIQYYAPLFRLLTERGKINCKVFYTWEVEATKFDVDFGRVIEWDIPLTDGYEHEFVSNQGVMRRDFRGLKNPELIQKIEAWEADAVLVIGWNYYSHLKVLRHFKNKIPVFFRGDSTLLDETPGVKTFARRIFLLWIYSHVNTAFYVGTHSKAYFRAHGLKDNQLVYTPHAIDNERFADKNGQYAEEAKKWRKELGIPETDTVLLFAGKLQPKKNPELLVKAFLAIDNPTLHLILAGNGEQEEYLKQLAQGNSRIHFVPFQNQSRMPVVYKLGDIFCLTSQGPGETWGLAVNEAMACGKAVIVSDRCGCATDLVKNGNNGFIFEFNNIADLTEKIQYFLSHKEDIGKMGQRGLEIIQNWSFLSIVKAIEATI</sequence>
<dbReference type="Gene3D" id="3.40.50.2000">
    <property type="entry name" value="Glycogen Phosphorylase B"/>
    <property type="match status" value="2"/>
</dbReference>
<dbReference type="EMBL" id="LWBO01000001">
    <property type="protein sequence ID" value="OQP55315.1"/>
    <property type="molecule type" value="Genomic_DNA"/>
</dbReference>
<feature type="domain" description="Glycosyl transferase family 1" evidence="1">
    <location>
        <begin position="198"/>
        <end position="361"/>
    </location>
</feature>
<evidence type="ECO:0000313" key="3">
    <source>
        <dbReference type="Proteomes" id="UP000192277"/>
    </source>
</evidence>
<dbReference type="PANTHER" id="PTHR45947">
    <property type="entry name" value="SULFOQUINOVOSYL TRANSFERASE SQD2"/>
    <property type="match status" value="1"/>
</dbReference>
<dbReference type="CDD" id="cd03801">
    <property type="entry name" value="GT4_PimA-like"/>
    <property type="match status" value="1"/>
</dbReference>
<proteinExistence type="predicted"/>
<evidence type="ECO:0000259" key="1">
    <source>
        <dbReference type="Pfam" id="PF00534"/>
    </source>
</evidence>
<protein>
    <submittedName>
        <fullName evidence="2">Glycosyl transferase family 1</fullName>
    </submittedName>
</protein>
<dbReference type="RefSeq" id="WP_014222910.1">
    <property type="nucleotide sequence ID" value="NZ_LWBO01000001.1"/>
</dbReference>
<dbReference type="Proteomes" id="UP000192277">
    <property type="component" value="Unassembled WGS sequence"/>
</dbReference>
<dbReference type="PANTHER" id="PTHR45947:SF3">
    <property type="entry name" value="SULFOQUINOVOSYL TRANSFERASE SQD2"/>
    <property type="match status" value="1"/>
</dbReference>
<comment type="caution">
    <text evidence="2">The sequence shown here is derived from an EMBL/GenBank/DDBJ whole genome shotgun (WGS) entry which is preliminary data.</text>
</comment>
<dbReference type="InterPro" id="IPR050194">
    <property type="entry name" value="Glycosyltransferase_grp1"/>
</dbReference>
<organism evidence="2 3">
    <name type="scientific">Niastella koreensis</name>
    <dbReference type="NCBI Taxonomy" id="354356"/>
    <lineage>
        <taxon>Bacteria</taxon>
        <taxon>Pseudomonadati</taxon>
        <taxon>Bacteroidota</taxon>
        <taxon>Chitinophagia</taxon>
        <taxon>Chitinophagales</taxon>
        <taxon>Chitinophagaceae</taxon>
        <taxon>Niastella</taxon>
    </lineage>
</organism>
<dbReference type="InterPro" id="IPR001296">
    <property type="entry name" value="Glyco_trans_1"/>
</dbReference>